<dbReference type="Proteomes" id="UP000218151">
    <property type="component" value="Unassembled WGS sequence"/>
</dbReference>
<keyword evidence="3" id="KW-1185">Reference proteome</keyword>
<dbReference type="OrthoDB" id="7408098at2"/>
<dbReference type="EMBL" id="NSLI01000006">
    <property type="protein sequence ID" value="PAX06445.1"/>
    <property type="molecule type" value="Genomic_DNA"/>
</dbReference>
<evidence type="ECO:0000256" key="1">
    <source>
        <dbReference type="SAM" id="MobiDB-lite"/>
    </source>
</evidence>
<evidence type="ECO:0000313" key="2">
    <source>
        <dbReference type="EMBL" id="PAX06445.1"/>
    </source>
</evidence>
<protein>
    <recommendedName>
        <fullName evidence="4">Conjugal transfer protein TraV</fullName>
    </recommendedName>
</protein>
<sequence>MTRTLALLLAAGVGLTGGCTTFGTNVRGDFACRAPEGTCRPMTAIDAAAVDVLGGEQARVAETSRPARAPAGPVGSGSPVRVGERTLTILLPAHVDEAGILHDAATVHAVVEPGGWAFAPDRADKLPEFSRSSAPSSLREAIAGASAPAIEGLESLPRAPQPIIAATAGSDDAVLPTVAAIAAARAGHRIGRSEPATIVPSTAVAPSASKLPKGKVVTGRGDAAAAGTRAKALAAPLLAKPALRPAAPPNGDPGDPFGSLGGEQPK</sequence>
<name>A0A2A2SB65_9SPHN</name>
<evidence type="ECO:0008006" key="4">
    <source>
        <dbReference type="Google" id="ProtNLM"/>
    </source>
</evidence>
<gene>
    <name evidence="2" type="ORF">CKY28_16940</name>
</gene>
<comment type="caution">
    <text evidence="2">The sequence shown here is derived from an EMBL/GenBank/DDBJ whole genome shotgun (WGS) entry which is preliminary data.</text>
</comment>
<reference evidence="3" key="1">
    <citation type="submission" date="2017-09" db="EMBL/GenBank/DDBJ databases">
        <authorList>
            <person name="Feng G."/>
            <person name="Zhu H."/>
        </authorList>
    </citation>
    <scope>NUCLEOTIDE SEQUENCE [LARGE SCALE GENOMIC DNA]</scope>
    <source>
        <strain evidence="3">1PNM-20</strain>
    </source>
</reference>
<accession>A0A2A2SB65</accession>
<dbReference type="AlphaFoldDB" id="A0A2A2SB65"/>
<evidence type="ECO:0000313" key="3">
    <source>
        <dbReference type="Proteomes" id="UP000218151"/>
    </source>
</evidence>
<proteinExistence type="predicted"/>
<organism evidence="2 3">
    <name type="scientific">Sphingomonas lenta</name>
    <dbReference type="NCBI Taxonomy" id="1141887"/>
    <lineage>
        <taxon>Bacteria</taxon>
        <taxon>Pseudomonadati</taxon>
        <taxon>Pseudomonadota</taxon>
        <taxon>Alphaproteobacteria</taxon>
        <taxon>Sphingomonadales</taxon>
        <taxon>Sphingomonadaceae</taxon>
        <taxon>Sphingomonas</taxon>
    </lineage>
</organism>
<dbReference type="PROSITE" id="PS51257">
    <property type="entry name" value="PROKAR_LIPOPROTEIN"/>
    <property type="match status" value="1"/>
</dbReference>
<feature type="region of interest" description="Disordered" evidence="1">
    <location>
        <begin position="241"/>
        <end position="266"/>
    </location>
</feature>